<evidence type="ECO:0000313" key="1">
    <source>
        <dbReference type="EMBL" id="ACZ86613.1"/>
    </source>
</evidence>
<evidence type="ECO:0000313" key="2">
    <source>
        <dbReference type="Proteomes" id="UP000002029"/>
    </source>
</evidence>
<organism evidence="1 2">
    <name type="scientific">Streptosporangium roseum (strain ATCC 12428 / DSM 43021 / JCM 3005 / KCTC 9067 / NCIMB 10171 / NRRL 2505 / NI 9100)</name>
    <dbReference type="NCBI Taxonomy" id="479432"/>
    <lineage>
        <taxon>Bacteria</taxon>
        <taxon>Bacillati</taxon>
        <taxon>Actinomycetota</taxon>
        <taxon>Actinomycetes</taxon>
        <taxon>Streptosporangiales</taxon>
        <taxon>Streptosporangiaceae</taxon>
        <taxon>Streptosporangium</taxon>
    </lineage>
</organism>
<dbReference type="eggNOG" id="ENOG503402M">
    <property type="taxonomic scope" value="Bacteria"/>
</dbReference>
<dbReference type="Proteomes" id="UP000002029">
    <property type="component" value="Chromosome"/>
</dbReference>
<protein>
    <submittedName>
        <fullName evidence="1">Uncharacterized protein</fullName>
    </submittedName>
</protein>
<dbReference type="HOGENOM" id="CLU_1712296_0_0_11"/>
<dbReference type="KEGG" id="sro:Sros_3686"/>
<accession>D2AS86</accession>
<sequence length="153" mass="17136">MTPVAIGQPDANAAGILASPGRRPPFSKACYLTGESVFAPEPARHADAYYNQVAAAHWDGWGEGPARETFVHKEFRGVHFVTNGYDFRFPRTDALQPAECAAITLLDYFNCKLGDTAFRALCRTEVIEAEDAGWIPEFLRDDEEYDWDDEDEE</sequence>
<keyword evidence="2" id="KW-1185">Reference proteome</keyword>
<dbReference type="AlphaFoldDB" id="D2AS86"/>
<dbReference type="EMBL" id="CP001814">
    <property type="protein sequence ID" value="ACZ86613.1"/>
    <property type="molecule type" value="Genomic_DNA"/>
</dbReference>
<name>D2AS86_STRRD</name>
<reference evidence="1 2" key="1">
    <citation type="journal article" date="2010" name="Stand. Genomic Sci.">
        <title>Complete genome sequence of Streptosporangium roseum type strain (NI 9100).</title>
        <authorList>
            <person name="Nolan M."/>
            <person name="Sikorski J."/>
            <person name="Jando M."/>
            <person name="Lucas S."/>
            <person name="Lapidus A."/>
            <person name="Glavina Del Rio T."/>
            <person name="Chen F."/>
            <person name="Tice H."/>
            <person name="Pitluck S."/>
            <person name="Cheng J.F."/>
            <person name="Chertkov O."/>
            <person name="Sims D."/>
            <person name="Meincke L."/>
            <person name="Brettin T."/>
            <person name="Han C."/>
            <person name="Detter J.C."/>
            <person name="Bruce D."/>
            <person name="Goodwin L."/>
            <person name="Land M."/>
            <person name="Hauser L."/>
            <person name="Chang Y.J."/>
            <person name="Jeffries C.D."/>
            <person name="Ivanova N."/>
            <person name="Mavromatis K."/>
            <person name="Mikhailova N."/>
            <person name="Chen A."/>
            <person name="Palaniappan K."/>
            <person name="Chain P."/>
            <person name="Rohde M."/>
            <person name="Goker M."/>
            <person name="Bristow J."/>
            <person name="Eisen J.A."/>
            <person name="Markowitz V."/>
            <person name="Hugenholtz P."/>
            <person name="Kyrpides N.C."/>
            <person name="Klenk H.P."/>
        </authorList>
    </citation>
    <scope>NUCLEOTIDE SEQUENCE [LARGE SCALE GENOMIC DNA]</scope>
    <source>
        <strain evidence="2">ATCC 12428 / DSM 43021 / JCM 3005 / NI 9100</strain>
    </source>
</reference>
<gene>
    <name evidence="1" type="ordered locus">Sros_3686</name>
</gene>
<proteinExistence type="predicted"/>